<evidence type="ECO:0000256" key="16">
    <source>
        <dbReference type="HAMAP-Rule" id="MF_00037"/>
    </source>
</evidence>
<protein>
    <recommendedName>
        <fullName evidence="16">UDP-N-acetylenolpyruvoylglucosamine reductase</fullName>
        <ecNumber evidence="16">1.3.1.98</ecNumber>
    </recommendedName>
    <alternativeName>
        <fullName evidence="16">UDP-N-acetylmuramate dehydrogenase</fullName>
    </alternativeName>
</protein>
<evidence type="ECO:0000256" key="14">
    <source>
        <dbReference type="ARBA" id="ARBA00023316"/>
    </source>
</evidence>
<evidence type="ECO:0000256" key="10">
    <source>
        <dbReference type="ARBA" id="ARBA00022960"/>
    </source>
</evidence>
<dbReference type="InterPro" id="IPR036318">
    <property type="entry name" value="FAD-bd_PCMH-like_sf"/>
</dbReference>
<dbReference type="EMBL" id="JACRSS010000004">
    <property type="protein sequence ID" value="MBC8539023.1"/>
    <property type="molecule type" value="Genomic_DNA"/>
</dbReference>
<dbReference type="Proteomes" id="UP000617951">
    <property type="component" value="Unassembled WGS sequence"/>
</dbReference>
<accession>A0A926DJ42</accession>
<dbReference type="PANTHER" id="PTHR21071:SF4">
    <property type="entry name" value="UDP-N-ACETYLENOLPYRUVOYLGLUCOSAMINE REDUCTASE"/>
    <property type="match status" value="1"/>
</dbReference>
<keyword evidence="14 16" id="KW-0961">Cell wall biogenesis/degradation</keyword>
<dbReference type="Gene3D" id="3.30.465.10">
    <property type="match status" value="1"/>
</dbReference>
<dbReference type="InterPro" id="IPR036635">
    <property type="entry name" value="MurB_C_sf"/>
</dbReference>
<evidence type="ECO:0000256" key="12">
    <source>
        <dbReference type="ARBA" id="ARBA00023002"/>
    </source>
</evidence>
<keyword evidence="7 16" id="KW-0285">Flavoprotein</keyword>
<feature type="active site" description="Proton donor" evidence="16">
    <location>
        <position position="223"/>
    </location>
</feature>
<keyword evidence="9 16" id="KW-0521">NADP</keyword>
<feature type="active site" evidence="16">
    <location>
        <position position="173"/>
    </location>
</feature>
<reference evidence="18" key="1">
    <citation type="submission" date="2020-08" db="EMBL/GenBank/DDBJ databases">
        <title>Genome public.</title>
        <authorList>
            <person name="Liu C."/>
            <person name="Sun Q."/>
        </authorList>
    </citation>
    <scope>NUCLEOTIDE SEQUENCE</scope>
    <source>
        <strain evidence="18">NSJ-63</strain>
    </source>
</reference>
<evidence type="ECO:0000256" key="7">
    <source>
        <dbReference type="ARBA" id="ARBA00022630"/>
    </source>
</evidence>
<sequence>MQKILEALYEQHISPRLHAPMREYTTFKTGGPADLLVEPQSIEQLIFVLRLFSREQLPFVLLGNGSNVLVTDAGIRGAVIHLGGAFAKLEEREGKIVSQAGARLSSLVIFSLNRGYVGLEFAGGIPGTVGGGVYMNAGAYGGELAPHLESTLCLDENFQLCTLTRKQMQFSYRHSIFMEQPYIILEAHFSLSRGDTDAARRQMQEYNARRKAKQPLEFASAGSTFKRPPGQYAGALIQAAGLKGFSVGDAQVSQKHAGFVINRGSATSAQLLQVIAAVQERVYAASGVRLEREVRIIGEGAENFQ</sequence>
<evidence type="ECO:0000256" key="13">
    <source>
        <dbReference type="ARBA" id="ARBA00023306"/>
    </source>
</evidence>
<keyword evidence="5 16" id="KW-0963">Cytoplasm</keyword>
<evidence type="ECO:0000256" key="6">
    <source>
        <dbReference type="ARBA" id="ARBA00022618"/>
    </source>
</evidence>
<keyword evidence="13 16" id="KW-0131">Cell cycle</keyword>
<dbReference type="Pfam" id="PF01565">
    <property type="entry name" value="FAD_binding_4"/>
    <property type="match status" value="1"/>
</dbReference>
<dbReference type="Gene3D" id="3.30.43.10">
    <property type="entry name" value="Uridine Diphospho-n-acetylenolpyruvylglucosamine Reductase, domain 2"/>
    <property type="match status" value="1"/>
</dbReference>
<evidence type="ECO:0000256" key="8">
    <source>
        <dbReference type="ARBA" id="ARBA00022827"/>
    </source>
</evidence>
<keyword evidence="12 16" id="KW-0560">Oxidoreductase</keyword>
<evidence type="ECO:0000256" key="11">
    <source>
        <dbReference type="ARBA" id="ARBA00022984"/>
    </source>
</evidence>
<dbReference type="GO" id="GO:0008360">
    <property type="term" value="P:regulation of cell shape"/>
    <property type="evidence" value="ECO:0007669"/>
    <property type="project" value="UniProtKB-KW"/>
</dbReference>
<feature type="domain" description="FAD-binding PCMH-type" evidence="17">
    <location>
        <begin position="29"/>
        <end position="194"/>
    </location>
</feature>
<dbReference type="AlphaFoldDB" id="A0A926DJ42"/>
<dbReference type="GO" id="GO:0008762">
    <property type="term" value="F:UDP-N-acetylmuramate dehydrogenase activity"/>
    <property type="evidence" value="ECO:0007669"/>
    <property type="project" value="UniProtKB-UniRule"/>
</dbReference>
<feature type="active site" evidence="16">
    <location>
        <position position="293"/>
    </location>
</feature>
<dbReference type="GO" id="GO:0009252">
    <property type="term" value="P:peptidoglycan biosynthetic process"/>
    <property type="evidence" value="ECO:0007669"/>
    <property type="project" value="UniProtKB-UniRule"/>
</dbReference>
<evidence type="ECO:0000256" key="9">
    <source>
        <dbReference type="ARBA" id="ARBA00022857"/>
    </source>
</evidence>
<dbReference type="EC" id="1.3.1.98" evidence="16"/>
<keyword evidence="11 16" id="KW-0573">Peptidoglycan synthesis</keyword>
<evidence type="ECO:0000313" key="19">
    <source>
        <dbReference type="Proteomes" id="UP000617951"/>
    </source>
</evidence>
<dbReference type="SUPFAM" id="SSF56194">
    <property type="entry name" value="Uridine diphospho-N-Acetylenolpyruvylglucosamine reductase, MurB, C-terminal domain"/>
    <property type="match status" value="1"/>
</dbReference>
<keyword evidence="10 16" id="KW-0133">Cell shape</keyword>
<proteinExistence type="inferred from homology"/>
<comment type="subcellular location">
    <subcellularLocation>
        <location evidence="3 16">Cytoplasm</location>
    </subcellularLocation>
</comment>
<evidence type="ECO:0000256" key="3">
    <source>
        <dbReference type="ARBA" id="ARBA00004496"/>
    </source>
</evidence>
<dbReference type="GO" id="GO:0005829">
    <property type="term" value="C:cytosol"/>
    <property type="evidence" value="ECO:0007669"/>
    <property type="project" value="TreeGrafter"/>
</dbReference>
<dbReference type="NCBIfam" id="NF010480">
    <property type="entry name" value="PRK13905.1"/>
    <property type="match status" value="1"/>
</dbReference>
<name>A0A926DJ42_9FIRM</name>
<evidence type="ECO:0000256" key="1">
    <source>
        <dbReference type="ARBA" id="ARBA00001974"/>
    </source>
</evidence>
<dbReference type="Gene3D" id="3.90.78.10">
    <property type="entry name" value="UDP-N-acetylenolpyruvoylglucosamine reductase, C-terminal domain"/>
    <property type="match status" value="1"/>
</dbReference>
<evidence type="ECO:0000256" key="4">
    <source>
        <dbReference type="ARBA" id="ARBA00004752"/>
    </source>
</evidence>
<evidence type="ECO:0000256" key="2">
    <source>
        <dbReference type="ARBA" id="ARBA00003921"/>
    </source>
</evidence>
<comment type="similarity">
    <text evidence="16">Belongs to the MurB family.</text>
</comment>
<dbReference type="GO" id="GO:0071949">
    <property type="term" value="F:FAD binding"/>
    <property type="evidence" value="ECO:0007669"/>
    <property type="project" value="InterPro"/>
</dbReference>
<gene>
    <name evidence="16 18" type="primary">murB</name>
    <name evidence="18" type="ORF">H8693_08755</name>
</gene>
<comment type="pathway">
    <text evidence="4 16">Cell wall biogenesis; peptidoglycan biosynthesis.</text>
</comment>
<comment type="caution">
    <text evidence="18">The sequence shown here is derived from an EMBL/GenBank/DDBJ whole genome shotgun (WGS) entry which is preliminary data.</text>
</comment>
<dbReference type="PANTHER" id="PTHR21071">
    <property type="entry name" value="UDP-N-ACETYLENOLPYRUVOYLGLUCOSAMINE REDUCTASE"/>
    <property type="match status" value="1"/>
</dbReference>
<comment type="catalytic activity">
    <reaction evidence="15 16">
        <text>UDP-N-acetyl-alpha-D-muramate + NADP(+) = UDP-N-acetyl-3-O-(1-carboxyvinyl)-alpha-D-glucosamine + NADPH + H(+)</text>
        <dbReference type="Rhea" id="RHEA:12248"/>
        <dbReference type="ChEBI" id="CHEBI:15378"/>
        <dbReference type="ChEBI" id="CHEBI:57783"/>
        <dbReference type="ChEBI" id="CHEBI:58349"/>
        <dbReference type="ChEBI" id="CHEBI:68483"/>
        <dbReference type="ChEBI" id="CHEBI:70757"/>
        <dbReference type="EC" id="1.3.1.98"/>
    </reaction>
</comment>
<dbReference type="RefSeq" id="WP_249280657.1">
    <property type="nucleotide sequence ID" value="NZ_JACRSS010000004.1"/>
</dbReference>
<organism evidence="18 19">
    <name type="scientific">Guopingia tenuis</name>
    <dbReference type="NCBI Taxonomy" id="2763656"/>
    <lineage>
        <taxon>Bacteria</taxon>
        <taxon>Bacillati</taxon>
        <taxon>Bacillota</taxon>
        <taxon>Clostridia</taxon>
        <taxon>Christensenellales</taxon>
        <taxon>Christensenellaceae</taxon>
        <taxon>Guopingia</taxon>
    </lineage>
</organism>
<dbReference type="NCBIfam" id="TIGR00179">
    <property type="entry name" value="murB"/>
    <property type="match status" value="1"/>
</dbReference>
<dbReference type="Pfam" id="PF02873">
    <property type="entry name" value="MurB_C"/>
    <property type="match status" value="1"/>
</dbReference>
<dbReference type="GO" id="GO:0051301">
    <property type="term" value="P:cell division"/>
    <property type="evidence" value="ECO:0007669"/>
    <property type="project" value="UniProtKB-KW"/>
</dbReference>
<comment type="cofactor">
    <cofactor evidence="1 16">
        <name>FAD</name>
        <dbReference type="ChEBI" id="CHEBI:57692"/>
    </cofactor>
</comment>
<evidence type="ECO:0000313" key="18">
    <source>
        <dbReference type="EMBL" id="MBC8539023.1"/>
    </source>
</evidence>
<keyword evidence="19" id="KW-1185">Reference proteome</keyword>
<dbReference type="InterPro" id="IPR016167">
    <property type="entry name" value="FAD-bd_PCMH_sub1"/>
</dbReference>
<dbReference type="HAMAP" id="MF_00037">
    <property type="entry name" value="MurB"/>
    <property type="match status" value="1"/>
</dbReference>
<evidence type="ECO:0000259" key="17">
    <source>
        <dbReference type="PROSITE" id="PS51387"/>
    </source>
</evidence>
<dbReference type="GO" id="GO:0071555">
    <property type="term" value="P:cell wall organization"/>
    <property type="evidence" value="ECO:0007669"/>
    <property type="project" value="UniProtKB-KW"/>
</dbReference>
<evidence type="ECO:0000256" key="15">
    <source>
        <dbReference type="ARBA" id="ARBA00048914"/>
    </source>
</evidence>
<dbReference type="InterPro" id="IPR011601">
    <property type="entry name" value="MurB_C"/>
</dbReference>
<dbReference type="InterPro" id="IPR016169">
    <property type="entry name" value="FAD-bd_PCMH_sub2"/>
</dbReference>
<comment type="function">
    <text evidence="2 16">Cell wall formation.</text>
</comment>
<dbReference type="InterPro" id="IPR006094">
    <property type="entry name" value="Oxid_FAD_bind_N"/>
</dbReference>
<keyword evidence="8 16" id="KW-0274">FAD</keyword>
<dbReference type="InterPro" id="IPR016166">
    <property type="entry name" value="FAD-bd_PCMH"/>
</dbReference>
<evidence type="ECO:0000256" key="5">
    <source>
        <dbReference type="ARBA" id="ARBA00022490"/>
    </source>
</evidence>
<dbReference type="InterPro" id="IPR003170">
    <property type="entry name" value="MurB"/>
</dbReference>
<dbReference type="PROSITE" id="PS51387">
    <property type="entry name" value="FAD_PCMH"/>
    <property type="match status" value="1"/>
</dbReference>
<dbReference type="SUPFAM" id="SSF56176">
    <property type="entry name" value="FAD-binding/transporter-associated domain-like"/>
    <property type="match status" value="1"/>
</dbReference>
<keyword evidence="6 16" id="KW-0132">Cell division</keyword>